<dbReference type="EMBL" id="GBBI01001914">
    <property type="protein sequence ID" value="JAC16798.1"/>
    <property type="molecule type" value="mRNA"/>
</dbReference>
<dbReference type="CDD" id="cd01650">
    <property type="entry name" value="RT_nLTR_like"/>
    <property type="match status" value="1"/>
</dbReference>
<keyword evidence="2" id="KW-0808">Transferase</keyword>
<dbReference type="AlphaFoldDB" id="A0A023F6D8"/>
<dbReference type="InterPro" id="IPR000477">
    <property type="entry name" value="RT_dom"/>
</dbReference>
<keyword evidence="2" id="KW-0695">RNA-directed DNA polymerase</keyword>
<organism evidence="2">
    <name type="scientific">Triatoma infestans</name>
    <name type="common">Assassin bug</name>
    <dbReference type="NCBI Taxonomy" id="30076"/>
    <lineage>
        <taxon>Eukaryota</taxon>
        <taxon>Metazoa</taxon>
        <taxon>Ecdysozoa</taxon>
        <taxon>Arthropoda</taxon>
        <taxon>Hexapoda</taxon>
        <taxon>Insecta</taxon>
        <taxon>Pterygota</taxon>
        <taxon>Neoptera</taxon>
        <taxon>Paraneoptera</taxon>
        <taxon>Hemiptera</taxon>
        <taxon>Heteroptera</taxon>
        <taxon>Panheteroptera</taxon>
        <taxon>Cimicomorpha</taxon>
        <taxon>Reduviidae</taxon>
        <taxon>Triatominae</taxon>
        <taxon>Triatoma</taxon>
    </lineage>
</organism>
<dbReference type="PROSITE" id="PS50878">
    <property type="entry name" value="RT_POL"/>
    <property type="match status" value="1"/>
</dbReference>
<accession>A0A023F6D8</accession>
<feature type="non-terminal residue" evidence="2">
    <location>
        <position position="1"/>
    </location>
</feature>
<dbReference type="Pfam" id="PF00078">
    <property type="entry name" value="RVT_1"/>
    <property type="match status" value="1"/>
</dbReference>
<name>A0A023F6D8_TRIIF</name>
<feature type="domain" description="Reverse transcriptase" evidence="1">
    <location>
        <begin position="14"/>
        <end position="292"/>
    </location>
</feature>
<dbReference type="SUPFAM" id="SSF56672">
    <property type="entry name" value="DNA/RNA polymerases"/>
    <property type="match status" value="1"/>
</dbReference>
<feature type="non-terminal residue" evidence="2">
    <location>
        <position position="383"/>
    </location>
</feature>
<dbReference type="PANTHER" id="PTHR47027:SF20">
    <property type="entry name" value="REVERSE TRANSCRIPTASE-LIKE PROTEIN WITH RNA-DIRECTED DNA POLYMERASE DOMAIN"/>
    <property type="match status" value="1"/>
</dbReference>
<protein>
    <submittedName>
        <fullName evidence="2">Putative endonuclease-reverse transcriptase</fullName>
    </submittedName>
</protein>
<keyword evidence="2" id="KW-0548">Nucleotidyltransferase</keyword>
<dbReference type="GO" id="GO:0003964">
    <property type="term" value="F:RNA-directed DNA polymerase activity"/>
    <property type="evidence" value="ECO:0007669"/>
    <property type="project" value="UniProtKB-KW"/>
</dbReference>
<evidence type="ECO:0000313" key="2">
    <source>
        <dbReference type="EMBL" id="JAC16798.1"/>
    </source>
</evidence>
<keyword evidence="2" id="KW-0255">Endonuclease</keyword>
<evidence type="ECO:0000259" key="1">
    <source>
        <dbReference type="PROSITE" id="PS50878"/>
    </source>
</evidence>
<sequence>NDKIVEILKILFNKLLEGGNYPNMWSTGVICPILKANKNENEVESYRGVTLLCTVSKIYLKIIHNKLQEYLRISNSISKYQLGFRAGSSTIDALFVLTTIINRTLNIKKRKLYVAFVDLEKAFDKVNREDLWTRLEKIGVPITILRAIINIYKVVNSKVKGKGDEVFGSIESNIGVRQGCVLSASLFIIFADILVDMIQRIDSHAPNIDGLDIPLIMFADDIALMSESIVGLQKALDCMSDFCKRFGMKVNVRKTKIVVFSKGYRLKRTEKWYYEGNKLEVVNEITYLGFKISKNNCWQKHISTAKLKGKLALGRFVSLQHMLSELSWKEILNYYNVLVKSVMIYGIEIWGLSKYVTQLQTIFNEVCKRFLGVPRNAANTGVL</sequence>
<proteinExistence type="evidence at transcript level"/>
<reference evidence="2" key="1">
    <citation type="journal article" date="2014" name="PLoS Negl. Trop. Dis.">
        <title>An updated insight into the Sialotranscriptome of Triatoma infestans: developmental stage and geographic variations.</title>
        <authorList>
            <person name="Schwarz A."/>
            <person name="Medrano-Mercado N."/>
            <person name="Schaub G.A."/>
            <person name="Struchiner C.J."/>
            <person name="Bargues M.D."/>
            <person name="Levy M.Z."/>
            <person name="Ribeiro J.M."/>
        </authorList>
    </citation>
    <scope>NUCLEOTIDE SEQUENCE</scope>
    <source>
        <strain evidence="2">Chile</strain>
        <tissue evidence="2">Salivary glands</tissue>
    </source>
</reference>
<dbReference type="PANTHER" id="PTHR47027">
    <property type="entry name" value="REVERSE TRANSCRIPTASE DOMAIN-CONTAINING PROTEIN"/>
    <property type="match status" value="1"/>
</dbReference>
<dbReference type="InterPro" id="IPR043502">
    <property type="entry name" value="DNA/RNA_pol_sf"/>
</dbReference>
<dbReference type="GO" id="GO:0004519">
    <property type="term" value="F:endonuclease activity"/>
    <property type="evidence" value="ECO:0007669"/>
    <property type="project" value="UniProtKB-KW"/>
</dbReference>
<keyword evidence="2" id="KW-0378">Hydrolase</keyword>
<keyword evidence="2" id="KW-0540">Nuclease</keyword>